<keyword evidence="4 6" id="KW-0687">Ribonucleoprotein</keyword>
<accession>A0A1F5G384</accession>
<evidence type="ECO:0000256" key="5">
    <source>
        <dbReference type="ARBA" id="ARBA00035136"/>
    </source>
</evidence>
<dbReference type="Gene3D" id="1.20.58.110">
    <property type="entry name" value="Ribosomal protein S20"/>
    <property type="match status" value="1"/>
</dbReference>
<organism evidence="8 9">
    <name type="scientific">Candidatus Curtissbacteria bacterium RBG_16_39_7</name>
    <dbReference type="NCBI Taxonomy" id="1797707"/>
    <lineage>
        <taxon>Bacteria</taxon>
        <taxon>Candidatus Curtissiibacteriota</taxon>
    </lineage>
</organism>
<dbReference type="InterPro" id="IPR036510">
    <property type="entry name" value="Ribosomal_bS20_sf"/>
</dbReference>
<dbReference type="SUPFAM" id="SSF46992">
    <property type="entry name" value="Ribosomal protein S20"/>
    <property type="match status" value="1"/>
</dbReference>
<reference evidence="8 9" key="1">
    <citation type="journal article" date="2016" name="Nat. Commun.">
        <title>Thousands of microbial genomes shed light on interconnected biogeochemical processes in an aquifer system.</title>
        <authorList>
            <person name="Anantharaman K."/>
            <person name="Brown C.T."/>
            <person name="Hug L.A."/>
            <person name="Sharon I."/>
            <person name="Castelle C.J."/>
            <person name="Probst A.J."/>
            <person name="Thomas B.C."/>
            <person name="Singh A."/>
            <person name="Wilkins M.J."/>
            <person name="Karaoz U."/>
            <person name="Brodie E.L."/>
            <person name="Williams K.H."/>
            <person name="Hubbard S.S."/>
            <person name="Banfield J.F."/>
        </authorList>
    </citation>
    <scope>NUCLEOTIDE SEQUENCE [LARGE SCALE GENOMIC DNA]</scope>
</reference>
<dbReference type="GO" id="GO:0019843">
    <property type="term" value="F:rRNA binding"/>
    <property type="evidence" value="ECO:0007669"/>
    <property type="project" value="UniProtKB-UniRule"/>
</dbReference>
<dbReference type="NCBIfam" id="TIGR00029">
    <property type="entry name" value="S20"/>
    <property type="match status" value="1"/>
</dbReference>
<evidence type="ECO:0000256" key="3">
    <source>
        <dbReference type="ARBA" id="ARBA00022980"/>
    </source>
</evidence>
<dbReference type="GO" id="GO:0005840">
    <property type="term" value="C:ribosome"/>
    <property type="evidence" value="ECO:0007669"/>
    <property type="project" value="UniProtKB-KW"/>
</dbReference>
<keyword evidence="3 6" id="KW-0689">Ribosomal protein</keyword>
<proteinExistence type="inferred from homology"/>
<dbReference type="Pfam" id="PF01649">
    <property type="entry name" value="Ribosomal_S20p"/>
    <property type="match status" value="1"/>
</dbReference>
<dbReference type="HAMAP" id="MF_00500">
    <property type="entry name" value="Ribosomal_bS20"/>
    <property type="match status" value="1"/>
</dbReference>
<dbReference type="Proteomes" id="UP000176628">
    <property type="component" value="Unassembled WGS sequence"/>
</dbReference>
<sequence>MPIIKSAKKKLRQDIVRQHRNKAKKEKLKKAIKNFMAKPAQEKFSTLQGIVDKAVKSGLIKKNRAARLKSRLSKIIVQKETPTKQKRTGKKNKATT</sequence>
<feature type="compositionally biased region" description="Basic residues" evidence="7">
    <location>
        <begin position="1"/>
        <end position="11"/>
    </location>
</feature>
<keyword evidence="2 6" id="KW-0694">RNA-binding</keyword>
<name>A0A1F5G384_9BACT</name>
<feature type="region of interest" description="Disordered" evidence="7">
    <location>
        <begin position="1"/>
        <end position="26"/>
    </location>
</feature>
<dbReference type="GO" id="GO:1990904">
    <property type="term" value="C:ribonucleoprotein complex"/>
    <property type="evidence" value="ECO:0007669"/>
    <property type="project" value="UniProtKB-KW"/>
</dbReference>
<keyword evidence="1 6" id="KW-0699">rRNA-binding</keyword>
<evidence type="ECO:0000256" key="4">
    <source>
        <dbReference type="ARBA" id="ARBA00023274"/>
    </source>
</evidence>
<gene>
    <name evidence="6" type="primary">rpsT</name>
    <name evidence="8" type="ORF">A2Z23_00225</name>
</gene>
<protein>
    <recommendedName>
        <fullName evidence="5 6">Small ribosomal subunit protein bS20</fullName>
    </recommendedName>
</protein>
<dbReference type="AlphaFoldDB" id="A0A1F5G384"/>
<evidence type="ECO:0000256" key="1">
    <source>
        <dbReference type="ARBA" id="ARBA00022730"/>
    </source>
</evidence>
<dbReference type="GO" id="GO:0003735">
    <property type="term" value="F:structural constituent of ribosome"/>
    <property type="evidence" value="ECO:0007669"/>
    <property type="project" value="InterPro"/>
</dbReference>
<comment type="function">
    <text evidence="6">Binds directly to 16S ribosomal RNA.</text>
</comment>
<evidence type="ECO:0000313" key="8">
    <source>
        <dbReference type="EMBL" id="OGD86330.1"/>
    </source>
</evidence>
<comment type="similarity">
    <text evidence="6">Belongs to the bacterial ribosomal protein bS20 family.</text>
</comment>
<comment type="caution">
    <text evidence="8">The sequence shown here is derived from an EMBL/GenBank/DDBJ whole genome shotgun (WGS) entry which is preliminary data.</text>
</comment>
<evidence type="ECO:0000256" key="6">
    <source>
        <dbReference type="HAMAP-Rule" id="MF_00500"/>
    </source>
</evidence>
<dbReference type="InterPro" id="IPR002583">
    <property type="entry name" value="Ribosomal_bS20"/>
</dbReference>
<evidence type="ECO:0000256" key="2">
    <source>
        <dbReference type="ARBA" id="ARBA00022884"/>
    </source>
</evidence>
<dbReference type="EMBL" id="MFAV01000020">
    <property type="protein sequence ID" value="OGD86330.1"/>
    <property type="molecule type" value="Genomic_DNA"/>
</dbReference>
<evidence type="ECO:0000313" key="9">
    <source>
        <dbReference type="Proteomes" id="UP000176628"/>
    </source>
</evidence>
<evidence type="ECO:0000256" key="7">
    <source>
        <dbReference type="SAM" id="MobiDB-lite"/>
    </source>
</evidence>
<dbReference type="GO" id="GO:0006412">
    <property type="term" value="P:translation"/>
    <property type="evidence" value="ECO:0007669"/>
    <property type="project" value="UniProtKB-UniRule"/>
</dbReference>